<reference evidence="2" key="1">
    <citation type="submission" date="2010-08" db="EMBL/GenBank/DDBJ databases">
        <authorList>
            <consortium name="Caenorhabditis japonica Sequencing Consortium"/>
            <person name="Wilson R.K."/>
        </authorList>
    </citation>
    <scope>NUCLEOTIDE SEQUENCE [LARGE SCALE GENOMIC DNA]</scope>
    <source>
        <strain evidence="2">DF5081</strain>
    </source>
</reference>
<reference evidence="1" key="2">
    <citation type="submission" date="2022-06" db="UniProtKB">
        <authorList>
            <consortium name="EnsemblMetazoa"/>
        </authorList>
    </citation>
    <scope>IDENTIFICATION</scope>
    <source>
        <strain evidence="1">DF5081</strain>
    </source>
</reference>
<dbReference type="EnsemblMetazoa" id="CJA43222.1">
    <property type="protein sequence ID" value="CJA43222.1"/>
    <property type="gene ID" value="WBGene00219070"/>
</dbReference>
<evidence type="ECO:0000313" key="2">
    <source>
        <dbReference type="Proteomes" id="UP000005237"/>
    </source>
</evidence>
<organism evidence="1 2">
    <name type="scientific">Caenorhabditis japonica</name>
    <dbReference type="NCBI Taxonomy" id="281687"/>
    <lineage>
        <taxon>Eukaryota</taxon>
        <taxon>Metazoa</taxon>
        <taxon>Ecdysozoa</taxon>
        <taxon>Nematoda</taxon>
        <taxon>Chromadorea</taxon>
        <taxon>Rhabditida</taxon>
        <taxon>Rhabditina</taxon>
        <taxon>Rhabditomorpha</taxon>
        <taxon>Rhabditoidea</taxon>
        <taxon>Rhabditidae</taxon>
        <taxon>Peloderinae</taxon>
        <taxon>Caenorhabditis</taxon>
    </lineage>
</organism>
<dbReference type="Proteomes" id="UP000005237">
    <property type="component" value="Unassembled WGS sequence"/>
</dbReference>
<sequence>MQIYNEERSRLASKYSQSEEARLYVSLLSNRWSHQEIVRMRQDRTFRNLMYDKLHHEGLTQRRIVGGSNVEMFAFFVFLMEENTRNEYLRQLDREEAPKRNRAAENVMVSSGCDDAATVRAIDKSKEKNGSAVTIQQVLTIEI</sequence>
<name>A0A8R1EVT0_CAEJA</name>
<dbReference type="AlphaFoldDB" id="A0A8R1EVT0"/>
<keyword evidence="2" id="KW-1185">Reference proteome</keyword>
<accession>A0A8R1EVT0</accession>
<protein>
    <submittedName>
        <fullName evidence="1">Uncharacterized protein</fullName>
    </submittedName>
</protein>
<proteinExistence type="predicted"/>
<evidence type="ECO:0000313" key="1">
    <source>
        <dbReference type="EnsemblMetazoa" id="CJA43222.1"/>
    </source>
</evidence>